<dbReference type="EMBL" id="JANVFS010000007">
    <property type="protein sequence ID" value="KAJ4489760.1"/>
    <property type="molecule type" value="Genomic_DNA"/>
</dbReference>
<organism evidence="2 3">
    <name type="scientific">Lentinula lateritia</name>
    <dbReference type="NCBI Taxonomy" id="40482"/>
    <lineage>
        <taxon>Eukaryota</taxon>
        <taxon>Fungi</taxon>
        <taxon>Dikarya</taxon>
        <taxon>Basidiomycota</taxon>
        <taxon>Agaricomycotina</taxon>
        <taxon>Agaricomycetes</taxon>
        <taxon>Agaricomycetidae</taxon>
        <taxon>Agaricales</taxon>
        <taxon>Marasmiineae</taxon>
        <taxon>Omphalotaceae</taxon>
        <taxon>Lentinula</taxon>
    </lineage>
</organism>
<proteinExistence type="predicted"/>
<reference evidence="2" key="1">
    <citation type="submission" date="2022-08" db="EMBL/GenBank/DDBJ databases">
        <authorList>
            <consortium name="DOE Joint Genome Institute"/>
            <person name="Min B."/>
            <person name="Riley R."/>
            <person name="Sierra-Patev S."/>
            <person name="Naranjo-Ortiz M."/>
            <person name="Looney B."/>
            <person name="Konkel Z."/>
            <person name="Slot J.C."/>
            <person name="Sakamoto Y."/>
            <person name="Steenwyk J.L."/>
            <person name="Rokas A."/>
            <person name="Carro J."/>
            <person name="Camarero S."/>
            <person name="Ferreira P."/>
            <person name="Molpeceres G."/>
            <person name="Ruiz-Duenas F.J."/>
            <person name="Serrano A."/>
            <person name="Henrissat B."/>
            <person name="Drula E."/>
            <person name="Hughes K.W."/>
            <person name="Mata J.L."/>
            <person name="Ishikawa N.K."/>
            <person name="Vargas-Isla R."/>
            <person name="Ushijima S."/>
            <person name="Smith C.A."/>
            <person name="Ahrendt S."/>
            <person name="Andreopoulos W."/>
            <person name="He G."/>
            <person name="Labutti K."/>
            <person name="Lipzen A."/>
            <person name="Ng V."/>
            <person name="Sandor L."/>
            <person name="Barry K."/>
            <person name="Martinez A.T."/>
            <person name="Xiao Y."/>
            <person name="Gibbons J.G."/>
            <person name="Terashima K."/>
            <person name="Hibbett D.S."/>
            <person name="Grigoriev I.V."/>
        </authorList>
    </citation>
    <scope>NUCLEOTIDE SEQUENCE</scope>
    <source>
        <strain evidence="2">Sp2 HRB7682 ss15</strain>
    </source>
</reference>
<reference evidence="2" key="2">
    <citation type="journal article" date="2023" name="Proc. Natl. Acad. Sci. U.S.A.">
        <title>A global phylogenomic analysis of the shiitake genus Lentinula.</title>
        <authorList>
            <person name="Sierra-Patev S."/>
            <person name="Min B."/>
            <person name="Naranjo-Ortiz M."/>
            <person name="Looney B."/>
            <person name="Konkel Z."/>
            <person name="Slot J.C."/>
            <person name="Sakamoto Y."/>
            <person name="Steenwyk J.L."/>
            <person name="Rokas A."/>
            <person name="Carro J."/>
            <person name="Camarero S."/>
            <person name="Ferreira P."/>
            <person name="Molpeceres G."/>
            <person name="Ruiz-Duenas F.J."/>
            <person name="Serrano A."/>
            <person name="Henrissat B."/>
            <person name="Drula E."/>
            <person name="Hughes K.W."/>
            <person name="Mata J.L."/>
            <person name="Ishikawa N.K."/>
            <person name="Vargas-Isla R."/>
            <person name="Ushijima S."/>
            <person name="Smith C.A."/>
            <person name="Donoghue J."/>
            <person name="Ahrendt S."/>
            <person name="Andreopoulos W."/>
            <person name="He G."/>
            <person name="LaButti K."/>
            <person name="Lipzen A."/>
            <person name="Ng V."/>
            <person name="Riley R."/>
            <person name="Sandor L."/>
            <person name="Barry K."/>
            <person name="Martinez A.T."/>
            <person name="Xiao Y."/>
            <person name="Gibbons J.G."/>
            <person name="Terashima K."/>
            <person name="Grigoriev I.V."/>
            <person name="Hibbett D."/>
        </authorList>
    </citation>
    <scope>NUCLEOTIDE SEQUENCE</scope>
    <source>
        <strain evidence="2">Sp2 HRB7682 ss15</strain>
    </source>
</reference>
<dbReference type="Proteomes" id="UP001150238">
    <property type="component" value="Unassembled WGS sequence"/>
</dbReference>
<sequence>MLLGLTERTTVRWLQTFGLLIITRWNEQTNSERTTTLQRTYKETTNIIDVRKSSEGFGLCRILNVSLPPPNHPPPLSPPSLPPPPLPHSPRPRRSPPPPPPQPPPQSTNSSPPSLTPGIPMTTMDGRLDTDE</sequence>
<protein>
    <submittedName>
        <fullName evidence="2">Uncharacterized protein</fullName>
    </submittedName>
</protein>
<feature type="region of interest" description="Disordered" evidence="1">
    <location>
        <begin position="65"/>
        <end position="132"/>
    </location>
</feature>
<dbReference type="AlphaFoldDB" id="A0A9W9DYJ2"/>
<feature type="compositionally biased region" description="Low complexity" evidence="1">
    <location>
        <begin position="107"/>
        <end position="117"/>
    </location>
</feature>
<evidence type="ECO:0000256" key="1">
    <source>
        <dbReference type="SAM" id="MobiDB-lite"/>
    </source>
</evidence>
<name>A0A9W9DYJ2_9AGAR</name>
<gene>
    <name evidence="2" type="ORF">C8J55DRAFT_557668</name>
</gene>
<comment type="caution">
    <text evidence="2">The sequence shown here is derived from an EMBL/GenBank/DDBJ whole genome shotgun (WGS) entry which is preliminary data.</text>
</comment>
<evidence type="ECO:0000313" key="3">
    <source>
        <dbReference type="Proteomes" id="UP001150238"/>
    </source>
</evidence>
<feature type="compositionally biased region" description="Pro residues" evidence="1">
    <location>
        <begin position="67"/>
        <end position="106"/>
    </location>
</feature>
<accession>A0A9W9DYJ2</accession>
<evidence type="ECO:0000313" key="2">
    <source>
        <dbReference type="EMBL" id="KAJ4489760.1"/>
    </source>
</evidence>